<accession>A0ABS3FJY8</accession>
<keyword evidence="2" id="KW-1185">Reference proteome</keyword>
<name>A0ABS3FJY8_9FLAO</name>
<dbReference type="Proteomes" id="UP000664807">
    <property type="component" value="Unassembled WGS sequence"/>
</dbReference>
<dbReference type="EMBL" id="JAFLNM010000006">
    <property type="protein sequence ID" value="MBO0343479.1"/>
    <property type="molecule type" value="Genomic_DNA"/>
</dbReference>
<sequence length="96" mass="11564">MVLSASISEEDSLYIRYIQMENTIPNKINYIGKYEEFKYYIDNTYEMPDDMVSLLVRFLEQNDGSFSKRAKNKEFVQLNESEIKDIEYRYNLIFNC</sequence>
<proteinExistence type="predicted"/>
<reference evidence="1 2" key="1">
    <citation type="submission" date="2021-03" db="EMBL/GenBank/DDBJ databases">
        <title>Muricauda lutimaris sp. nov. and Muricauda ruestringensis sp. nov, two marine members of the Flavobacteriaceae isolated from deep sea sediments of Western Pacific.</title>
        <authorList>
            <person name="Zhao S."/>
            <person name="Liu R."/>
        </authorList>
    </citation>
    <scope>NUCLEOTIDE SEQUENCE [LARGE SCALE GENOMIC DNA]</scope>
    <source>
        <strain evidence="1 2">BC31-3-A3</strain>
    </source>
</reference>
<evidence type="ECO:0000313" key="1">
    <source>
        <dbReference type="EMBL" id="MBO0343479.1"/>
    </source>
</evidence>
<organism evidence="1 2">
    <name type="scientific">Flagellimonas profundi</name>
    <dbReference type="NCBI Taxonomy" id="2915620"/>
    <lineage>
        <taxon>Bacteria</taxon>
        <taxon>Pseudomonadati</taxon>
        <taxon>Bacteroidota</taxon>
        <taxon>Flavobacteriia</taxon>
        <taxon>Flavobacteriales</taxon>
        <taxon>Flavobacteriaceae</taxon>
        <taxon>Flagellimonas</taxon>
    </lineage>
</organism>
<evidence type="ECO:0000313" key="2">
    <source>
        <dbReference type="Proteomes" id="UP000664807"/>
    </source>
</evidence>
<gene>
    <name evidence="1" type="ORF">J0654_17625</name>
</gene>
<protein>
    <submittedName>
        <fullName evidence="1">Uncharacterized protein</fullName>
    </submittedName>
</protein>
<comment type="caution">
    <text evidence="1">The sequence shown here is derived from an EMBL/GenBank/DDBJ whole genome shotgun (WGS) entry which is preliminary data.</text>
</comment>
<dbReference type="RefSeq" id="WP_207030435.1">
    <property type="nucleotide sequence ID" value="NZ_JAFLNM010000006.1"/>
</dbReference>